<proteinExistence type="predicted"/>
<protein>
    <submittedName>
        <fullName evidence="1">Uncharacterized protein</fullName>
    </submittedName>
</protein>
<sequence>MIRESVRIRHGAVGPPALFPQPATHLGRIDPRTIPAILPDARAAPLDELDAPRRQLRRDAAIRLVQTATGRFRRSAALHLQIPLG</sequence>
<evidence type="ECO:0000313" key="1">
    <source>
        <dbReference type="EMBL" id="MER6979717.1"/>
    </source>
</evidence>
<accession>A0ABV1W7X2</accession>
<gene>
    <name evidence="1" type="ORF">ABT317_22755</name>
</gene>
<name>A0ABV1W7X2_9ACTN</name>
<organism evidence="1 2">
    <name type="scientific">Streptomyces carpinensis</name>
    <dbReference type="NCBI Taxonomy" id="66369"/>
    <lineage>
        <taxon>Bacteria</taxon>
        <taxon>Bacillati</taxon>
        <taxon>Actinomycetota</taxon>
        <taxon>Actinomycetes</taxon>
        <taxon>Kitasatosporales</taxon>
        <taxon>Streptomycetaceae</taxon>
        <taxon>Streptomyces</taxon>
    </lineage>
</organism>
<dbReference type="RefSeq" id="WP_086729961.1">
    <property type="nucleotide sequence ID" value="NZ_MUBM01000360.1"/>
</dbReference>
<reference evidence="1 2" key="1">
    <citation type="submission" date="2024-06" db="EMBL/GenBank/DDBJ databases">
        <title>The Natural Products Discovery Center: Release of the First 8490 Sequenced Strains for Exploring Actinobacteria Biosynthetic Diversity.</title>
        <authorList>
            <person name="Kalkreuter E."/>
            <person name="Kautsar S.A."/>
            <person name="Yang D."/>
            <person name="Bader C.D."/>
            <person name="Teijaro C.N."/>
            <person name="Fluegel L."/>
            <person name="Davis C.M."/>
            <person name="Simpson J.R."/>
            <person name="Lauterbach L."/>
            <person name="Steele A.D."/>
            <person name="Gui C."/>
            <person name="Meng S."/>
            <person name="Li G."/>
            <person name="Viehrig K."/>
            <person name="Ye F."/>
            <person name="Su P."/>
            <person name="Kiefer A.F."/>
            <person name="Nichols A."/>
            <person name="Cepeda A.J."/>
            <person name="Yan W."/>
            <person name="Fan B."/>
            <person name="Jiang Y."/>
            <person name="Adhikari A."/>
            <person name="Zheng C.-J."/>
            <person name="Schuster L."/>
            <person name="Cowan T.M."/>
            <person name="Smanski M.J."/>
            <person name="Chevrette M.G."/>
            <person name="De Carvalho L.P.S."/>
            <person name="Shen B."/>
        </authorList>
    </citation>
    <scope>NUCLEOTIDE SEQUENCE [LARGE SCALE GENOMIC DNA]</scope>
    <source>
        <strain evidence="1 2">NPDC000634</strain>
    </source>
</reference>
<comment type="caution">
    <text evidence="1">The sequence shown here is derived from an EMBL/GenBank/DDBJ whole genome shotgun (WGS) entry which is preliminary data.</text>
</comment>
<dbReference type="EMBL" id="JBEPCU010000420">
    <property type="protein sequence ID" value="MER6979717.1"/>
    <property type="molecule type" value="Genomic_DNA"/>
</dbReference>
<dbReference type="Proteomes" id="UP001458415">
    <property type="component" value="Unassembled WGS sequence"/>
</dbReference>
<keyword evidence="2" id="KW-1185">Reference proteome</keyword>
<evidence type="ECO:0000313" key="2">
    <source>
        <dbReference type="Proteomes" id="UP001458415"/>
    </source>
</evidence>